<proteinExistence type="predicted"/>
<evidence type="ECO:0000313" key="2">
    <source>
        <dbReference type="EMBL" id="QJQ00196.1"/>
    </source>
</evidence>
<dbReference type="EMBL" id="CP008956">
    <property type="protein sequence ID" value="QJQ00196.1"/>
    <property type="molecule type" value="Genomic_DNA"/>
</dbReference>
<sequence>MTTTAPAFRIVIEEKDISRPVSDRLISITLRECRGDEADQLDIELDDSDGKLKIPPKGAKLQFALGWLGSPLVDKGAFVVSEVEHSGAPDRLTIRARSASMIDAFRQQRDRSFHETTLGAVVDAIAAGNGLASGISASLRGIAIKHLDQTHESDSALLRRLGKKYDAVATVKNDTLLFMPINEGRTASGKPLPVVKVVRALGDQHRYHSSESDTYSGVRAFWMDEKYGRRRSVVAGQAGNSKRLRTTFANEADARTAAVAEWQRIERGLATFEMQLALGNANIMPQSPVVVTGFKADIDATEWLSKTVTHSISGSGFTTRIEFETKSEPADTERELDHDPEEGITGVKADWYDKAKKKNNKGTELAGKADNAKTLKRIYATKQSAARAAALEWAKIKEVREIIRENSTD</sequence>
<feature type="compositionally biased region" description="Basic and acidic residues" evidence="1">
    <location>
        <begin position="326"/>
        <end position="337"/>
    </location>
</feature>
<reference evidence="2 3" key="1">
    <citation type="journal article" date="2012" name="J. Bacteriol.">
        <title>Genome sequence of the pathogenic Herbaspirillum seropedicae strain Os34, isolated from rice roots.</title>
        <authorList>
            <person name="Ye W."/>
            <person name="Ye S."/>
            <person name="Liu J."/>
            <person name="Chang S."/>
            <person name="Chen M."/>
            <person name="Zhu B."/>
            <person name="Guo L."/>
            <person name="An Q."/>
        </authorList>
    </citation>
    <scope>NUCLEOTIDE SEQUENCE [LARGE SCALE GENOMIC DNA]</scope>
    <source>
        <strain evidence="2 3">Os34</strain>
    </source>
</reference>
<dbReference type="Pfam" id="PF05954">
    <property type="entry name" value="Phage_GPD"/>
    <property type="match status" value="1"/>
</dbReference>
<evidence type="ECO:0000313" key="3">
    <source>
        <dbReference type="Proteomes" id="UP000501648"/>
    </source>
</evidence>
<name>A0A6M3ZNU6_9BURK</name>
<dbReference type="RefSeq" id="WP_017455164.1">
    <property type="nucleotide sequence ID" value="NZ_CP008956.1"/>
</dbReference>
<organism evidence="2 3">
    <name type="scientific">Herbaspirillum rubrisubalbicans Os34</name>
    <dbReference type="NCBI Taxonomy" id="1235827"/>
    <lineage>
        <taxon>Bacteria</taxon>
        <taxon>Pseudomonadati</taxon>
        <taxon>Pseudomonadota</taxon>
        <taxon>Betaproteobacteria</taxon>
        <taxon>Burkholderiales</taxon>
        <taxon>Oxalobacteraceae</taxon>
        <taxon>Herbaspirillum</taxon>
    </lineage>
</organism>
<dbReference type="PANTHER" id="PTHR35862:SF1">
    <property type="entry name" value="FELS-2 PROPHAGE PROTEIN"/>
    <property type="match status" value="1"/>
</dbReference>
<dbReference type="AlphaFoldDB" id="A0A6M3ZNU6"/>
<gene>
    <name evidence="2" type="ORF">C798_08110</name>
</gene>
<dbReference type="PANTHER" id="PTHR35862">
    <property type="entry name" value="FELS-2 PROPHAGE PROTEIN"/>
    <property type="match status" value="1"/>
</dbReference>
<accession>A0A6M3ZNU6</accession>
<protein>
    <submittedName>
        <fullName evidence="2">Late control protein</fullName>
    </submittedName>
</protein>
<dbReference type="Proteomes" id="UP000501648">
    <property type="component" value="Chromosome"/>
</dbReference>
<dbReference type="SUPFAM" id="SSF69279">
    <property type="entry name" value="Phage tail proteins"/>
    <property type="match status" value="1"/>
</dbReference>
<evidence type="ECO:0000256" key="1">
    <source>
        <dbReference type="SAM" id="MobiDB-lite"/>
    </source>
</evidence>
<dbReference type="InterPro" id="IPR052726">
    <property type="entry name" value="Phage_Baseplate_Hub"/>
</dbReference>
<feature type="region of interest" description="Disordered" evidence="1">
    <location>
        <begin position="326"/>
        <end position="345"/>
    </location>
</feature>